<dbReference type="GO" id="GO:0016616">
    <property type="term" value="F:oxidoreductase activity, acting on the CH-OH group of donors, NAD or NADP as acceptor"/>
    <property type="evidence" value="ECO:0007669"/>
    <property type="project" value="InterPro"/>
</dbReference>
<evidence type="ECO:0000313" key="2">
    <source>
        <dbReference type="EMBL" id="TMI98423.1"/>
    </source>
</evidence>
<dbReference type="AlphaFoldDB" id="A0A537KRN5"/>
<gene>
    <name evidence="2" type="ORF">E6H01_12375</name>
</gene>
<comment type="caution">
    <text evidence="2">The sequence shown here is derived from an EMBL/GenBank/DDBJ whole genome shotgun (WGS) entry which is preliminary data.</text>
</comment>
<name>A0A537KRN5_9BACT</name>
<feature type="domain" description="UDP-glucose/GDP-mannose dehydrogenase N-terminal" evidence="1">
    <location>
        <begin position="1"/>
        <end position="50"/>
    </location>
</feature>
<evidence type="ECO:0000313" key="3">
    <source>
        <dbReference type="Proteomes" id="UP000319353"/>
    </source>
</evidence>
<organism evidence="2 3">
    <name type="scientific">Candidatus Segetimicrobium genomatis</name>
    <dbReference type="NCBI Taxonomy" id="2569760"/>
    <lineage>
        <taxon>Bacteria</taxon>
        <taxon>Bacillati</taxon>
        <taxon>Candidatus Sysuimicrobiota</taxon>
        <taxon>Candidatus Sysuimicrobiia</taxon>
        <taxon>Candidatus Sysuimicrobiales</taxon>
        <taxon>Candidatus Segetimicrobiaceae</taxon>
        <taxon>Candidatus Segetimicrobium</taxon>
    </lineage>
</organism>
<evidence type="ECO:0000259" key="1">
    <source>
        <dbReference type="Pfam" id="PF03721"/>
    </source>
</evidence>
<protein>
    <recommendedName>
        <fullName evidence="1">UDP-glucose/GDP-mannose dehydrogenase N-terminal domain-containing protein</fullName>
    </recommendedName>
</protein>
<dbReference type="Gene3D" id="3.40.50.720">
    <property type="entry name" value="NAD(P)-binding Rossmann-like Domain"/>
    <property type="match status" value="1"/>
</dbReference>
<proteinExistence type="predicted"/>
<reference evidence="2 3" key="1">
    <citation type="journal article" date="2019" name="Nat. Microbiol.">
        <title>Mediterranean grassland soil C-N compound turnover is dependent on rainfall and depth, and is mediated by genomically divergent microorganisms.</title>
        <authorList>
            <person name="Diamond S."/>
            <person name="Andeer P.F."/>
            <person name="Li Z."/>
            <person name="Crits-Christoph A."/>
            <person name="Burstein D."/>
            <person name="Anantharaman K."/>
            <person name="Lane K.R."/>
            <person name="Thomas B.C."/>
            <person name="Pan C."/>
            <person name="Northen T.R."/>
            <person name="Banfield J.F."/>
        </authorList>
    </citation>
    <scope>NUCLEOTIDE SEQUENCE [LARGE SCALE GENOMIC DNA]</scope>
    <source>
        <strain evidence="2">NP_4</strain>
    </source>
</reference>
<dbReference type="InterPro" id="IPR001732">
    <property type="entry name" value="UDP-Glc/GDP-Man_DH_N"/>
</dbReference>
<dbReference type="Proteomes" id="UP000319353">
    <property type="component" value="Unassembled WGS sequence"/>
</dbReference>
<accession>A0A537KRN5</accession>
<dbReference type="EMBL" id="VBAL01000169">
    <property type="protein sequence ID" value="TMI98423.1"/>
    <property type="molecule type" value="Genomic_DNA"/>
</dbReference>
<sequence>MFLAVGTPPRPNGEADLAAVEEAARAIGGHVDDSKVIVTKSIVTKSTVSTGRPFVESFGLACHGI</sequence>
<dbReference type="Pfam" id="PF03721">
    <property type="entry name" value="UDPG_MGDP_dh_N"/>
    <property type="match status" value="1"/>
</dbReference>
<dbReference type="GO" id="GO:0051287">
    <property type="term" value="F:NAD binding"/>
    <property type="evidence" value="ECO:0007669"/>
    <property type="project" value="InterPro"/>
</dbReference>